<dbReference type="Pfam" id="PF01484">
    <property type="entry name" value="Col_cuticle_N"/>
    <property type="match status" value="1"/>
</dbReference>
<dbReference type="Proteomes" id="UP000054047">
    <property type="component" value="Unassembled WGS sequence"/>
</dbReference>
<sequence length="143" mass="15075">MSEYSFRMSTTFVAGVAGITTVIMVFSIGMVLYLVNDINNFYDEALAELSSFNDMANSAWHEMRPSYQDARERRSAVFGARVRRQQWPAHCNCGTPPGRCPAGPPGPPGLPGAPGEPGVQGQPGRPGNDGIKISSGGGAGGCI</sequence>
<dbReference type="PANTHER" id="PTHR24637">
    <property type="entry name" value="COLLAGEN"/>
    <property type="match status" value="1"/>
</dbReference>
<proteinExistence type="predicted"/>
<dbReference type="InterPro" id="IPR002486">
    <property type="entry name" value="Col_cuticle_N"/>
</dbReference>
<feature type="non-terminal residue" evidence="5">
    <location>
        <position position="143"/>
    </location>
</feature>
<gene>
    <name evidence="5" type="ORF">ANCDUO_22587</name>
</gene>
<keyword evidence="3" id="KW-1133">Transmembrane helix</keyword>
<keyword evidence="3" id="KW-0472">Membrane</keyword>
<reference evidence="5 6" key="1">
    <citation type="submission" date="2013-12" db="EMBL/GenBank/DDBJ databases">
        <title>Draft genome of the parsitic nematode Ancylostoma duodenale.</title>
        <authorList>
            <person name="Mitreva M."/>
        </authorList>
    </citation>
    <scope>NUCLEOTIDE SEQUENCE [LARGE SCALE GENOMIC DNA]</scope>
    <source>
        <strain evidence="5 6">Zhejiang</strain>
    </source>
</reference>
<dbReference type="OrthoDB" id="5877011at2759"/>
<feature type="region of interest" description="Disordered" evidence="2">
    <location>
        <begin position="97"/>
        <end position="143"/>
    </location>
</feature>
<feature type="transmembrane region" description="Helical" evidence="3">
    <location>
        <begin position="12"/>
        <end position="35"/>
    </location>
</feature>
<dbReference type="EMBL" id="KN767848">
    <property type="protein sequence ID" value="KIH47355.1"/>
    <property type="molecule type" value="Genomic_DNA"/>
</dbReference>
<keyword evidence="1" id="KW-0677">Repeat</keyword>
<dbReference type="GO" id="GO:0042302">
    <property type="term" value="F:structural constituent of cuticle"/>
    <property type="evidence" value="ECO:0007669"/>
    <property type="project" value="InterPro"/>
</dbReference>
<feature type="domain" description="Nematode cuticle collagen N-terminal" evidence="4">
    <location>
        <begin position="8"/>
        <end position="63"/>
    </location>
</feature>
<evidence type="ECO:0000256" key="3">
    <source>
        <dbReference type="SAM" id="Phobius"/>
    </source>
</evidence>
<evidence type="ECO:0000256" key="2">
    <source>
        <dbReference type="SAM" id="MobiDB-lite"/>
    </source>
</evidence>
<feature type="compositionally biased region" description="Pro residues" evidence="2">
    <location>
        <begin position="98"/>
        <end position="111"/>
    </location>
</feature>
<evidence type="ECO:0000313" key="6">
    <source>
        <dbReference type="Proteomes" id="UP000054047"/>
    </source>
</evidence>
<evidence type="ECO:0000313" key="5">
    <source>
        <dbReference type="EMBL" id="KIH47355.1"/>
    </source>
</evidence>
<accession>A0A0C2FFK5</accession>
<dbReference type="SMART" id="SM01088">
    <property type="entry name" value="Col_cuticle_N"/>
    <property type="match status" value="1"/>
</dbReference>
<protein>
    <submittedName>
        <fullName evidence="5">Nematode cuticle collagen domain protein</fullName>
    </submittedName>
</protein>
<keyword evidence="6" id="KW-1185">Reference proteome</keyword>
<evidence type="ECO:0000259" key="4">
    <source>
        <dbReference type="SMART" id="SM01088"/>
    </source>
</evidence>
<keyword evidence="5" id="KW-0176">Collagen</keyword>
<dbReference type="GO" id="GO:0005581">
    <property type="term" value="C:collagen trimer"/>
    <property type="evidence" value="ECO:0007669"/>
    <property type="project" value="UniProtKB-KW"/>
</dbReference>
<keyword evidence="3" id="KW-0812">Transmembrane</keyword>
<dbReference type="AlphaFoldDB" id="A0A0C2FFK5"/>
<name>A0A0C2FFK5_9BILA</name>
<evidence type="ECO:0000256" key="1">
    <source>
        <dbReference type="ARBA" id="ARBA00022737"/>
    </source>
</evidence>
<dbReference type="PANTHER" id="PTHR24637:SF377">
    <property type="entry name" value="COLLAGEN TYPE IX ALPHA 1 CHAIN"/>
    <property type="match status" value="1"/>
</dbReference>
<organism evidence="5 6">
    <name type="scientific">Ancylostoma duodenale</name>
    <dbReference type="NCBI Taxonomy" id="51022"/>
    <lineage>
        <taxon>Eukaryota</taxon>
        <taxon>Metazoa</taxon>
        <taxon>Ecdysozoa</taxon>
        <taxon>Nematoda</taxon>
        <taxon>Chromadorea</taxon>
        <taxon>Rhabditida</taxon>
        <taxon>Rhabditina</taxon>
        <taxon>Rhabditomorpha</taxon>
        <taxon>Strongyloidea</taxon>
        <taxon>Ancylostomatidae</taxon>
        <taxon>Ancylostomatinae</taxon>
        <taxon>Ancylostoma</taxon>
    </lineage>
</organism>